<accession>A0ABV6RUX4</accession>
<feature type="signal peptide" evidence="6">
    <location>
        <begin position="1"/>
        <end position="23"/>
    </location>
</feature>
<dbReference type="EMBL" id="JBHLTG010000006">
    <property type="protein sequence ID" value="MFC0680781.1"/>
    <property type="molecule type" value="Genomic_DNA"/>
</dbReference>
<dbReference type="PROSITE" id="PS51257">
    <property type="entry name" value="PROKAR_LIPOPROTEIN"/>
    <property type="match status" value="1"/>
</dbReference>
<evidence type="ECO:0000313" key="9">
    <source>
        <dbReference type="Proteomes" id="UP001589896"/>
    </source>
</evidence>
<feature type="chain" id="PRO_5045651887" evidence="6">
    <location>
        <begin position="24"/>
        <end position="280"/>
    </location>
</feature>
<evidence type="ECO:0000259" key="7">
    <source>
        <dbReference type="Pfam" id="PF13458"/>
    </source>
</evidence>
<feature type="compositionally biased region" description="Low complexity" evidence="5">
    <location>
        <begin position="266"/>
        <end position="280"/>
    </location>
</feature>
<comment type="caution">
    <text evidence="8">The sequence shown here is derived from an EMBL/GenBank/DDBJ whole genome shotgun (WGS) entry which is preliminary data.</text>
</comment>
<dbReference type="PRINTS" id="PR00337">
    <property type="entry name" value="LEUILEVALBP"/>
</dbReference>
<evidence type="ECO:0000256" key="2">
    <source>
        <dbReference type="ARBA" id="ARBA00022448"/>
    </source>
</evidence>
<dbReference type="Pfam" id="PF13458">
    <property type="entry name" value="Peripla_BP_6"/>
    <property type="match status" value="1"/>
</dbReference>
<dbReference type="InterPro" id="IPR028081">
    <property type="entry name" value="Leu-bd"/>
</dbReference>
<protein>
    <submittedName>
        <fullName evidence="8">ABC transporter substrate-binding protein</fullName>
    </submittedName>
</protein>
<evidence type="ECO:0000256" key="1">
    <source>
        <dbReference type="ARBA" id="ARBA00010062"/>
    </source>
</evidence>
<dbReference type="PANTHER" id="PTHR30483">
    <property type="entry name" value="LEUCINE-SPECIFIC-BINDING PROTEIN"/>
    <property type="match status" value="1"/>
</dbReference>
<evidence type="ECO:0000256" key="4">
    <source>
        <dbReference type="ARBA" id="ARBA00022970"/>
    </source>
</evidence>
<gene>
    <name evidence="8" type="ORF">ACFFGH_23370</name>
</gene>
<evidence type="ECO:0000313" key="8">
    <source>
        <dbReference type="EMBL" id="MFC0680781.1"/>
    </source>
</evidence>
<dbReference type="RefSeq" id="WP_386672827.1">
    <property type="nucleotide sequence ID" value="NZ_JBHLTG010000006.1"/>
</dbReference>
<sequence length="280" mass="27215">MRAAVPALSAAAVVMSALLVGCAEQPPAVAPTVPAAPQPDASGDGVLRFGTLFSSTGAYADYSGAQVAGVELAVRDLNAAGGVGGRPVEVVHRNAADGGQPATDALAQLIEKGVDVVLGPTATSVAKSLLADPAIDGVLLLTPAFVDAGRADELVPTGLFRTVADAGTPTRADDDFLGRLTVVDPGLTDTALAAEAYDATLAAALAAVAAGDDGAASVAWALPTVTTGGYGCTVLGVCLEALAASIDIDYAGVSGPFDIPGPGNTRGSASAGRPPGAAGD</sequence>
<proteinExistence type="inferred from homology"/>
<keyword evidence="4" id="KW-0029">Amino-acid transport</keyword>
<name>A0ABV6RUX4_9GAMM</name>
<dbReference type="InterPro" id="IPR051010">
    <property type="entry name" value="BCAA_transport"/>
</dbReference>
<dbReference type="CDD" id="cd06268">
    <property type="entry name" value="PBP1_ABC_transporter_LIVBP-like"/>
    <property type="match status" value="1"/>
</dbReference>
<dbReference type="Gene3D" id="3.40.50.2300">
    <property type="match status" value="1"/>
</dbReference>
<dbReference type="InterPro" id="IPR000709">
    <property type="entry name" value="Leu_Ile_Val-bd"/>
</dbReference>
<dbReference type="PANTHER" id="PTHR30483:SF6">
    <property type="entry name" value="PERIPLASMIC BINDING PROTEIN OF ABC TRANSPORTER FOR NATURAL AMINO ACIDS"/>
    <property type="match status" value="1"/>
</dbReference>
<dbReference type="Proteomes" id="UP001589896">
    <property type="component" value="Unassembled WGS sequence"/>
</dbReference>
<organism evidence="8 9">
    <name type="scientific">Lysobacter korlensis</name>
    <dbReference type="NCBI Taxonomy" id="553636"/>
    <lineage>
        <taxon>Bacteria</taxon>
        <taxon>Pseudomonadati</taxon>
        <taxon>Pseudomonadota</taxon>
        <taxon>Gammaproteobacteria</taxon>
        <taxon>Lysobacterales</taxon>
        <taxon>Lysobacteraceae</taxon>
        <taxon>Lysobacter</taxon>
    </lineage>
</organism>
<feature type="domain" description="Leucine-binding protein" evidence="7">
    <location>
        <begin position="48"/>
        <end position="166"/>
    </location>
</feature>
<comment type="similarity">
    <text evidence="1">Belongs to the leucine-binding protein family.</text>
</comment>
<keyword evidence="3 6" id="KW-0732">Signal</keyword>
<dbReference type="InterPro" id="IPR028082">
    <property type="entry name" value="Peripla_BP_I"/>
</dbReference>
<reference evidence="8 9" key="1">
    <citation type="submission" date="2024-09" db="EMBL/GenBank/DDBJ databases">
        <authorList>
            <person name="Sun Q."/>
            <person name="Mori K."/>
        </authorList>
    </citation>
    <scope>NUCLEOTIDE SEQUENCE [LARGE SCALE GENOMIC DNA]</scope>
    <source>
        <strain evidence="8 9">KCTC 23076</strain>
    </source>
</reference>
<feature type="region of interest" description="Disordered" evidence="5">
    <location>
        <begin position="261"/>
        <end position="280"/>
    </location>
</feature>
<keyword evidence="9" id="KW-1185">Reference proteome</keyword>
<evidence type="ECO:0000256" key="3">
    <source>
        <dbReference type="ARBA" id="ARBA00022729"/>
    </source>
</evidence>
<evidence type="ECO:0000256" key="6">
    <source>
        <dbReference type="SAM" id="SignalP"/>
    </source>
</evidence>
<keyword evidence="2" id="KW-0813">Transport</keyword>
<dbReference type="SUPFAM" id="SSF53822">
    <property type="entry name" value="Periplasmic binding protein-like I"/>
    <property type="match status" value="1"/>
</dbReference>
<evidence type="ECO:0000256" key="5">
    <source>
        <dbReference type="SAM" id="MobiDB-lite"/>
    </source>
</evidence>